<reference evidence="2 3" key="1">
    <citation type="submission" date="2019-03" db="EMBL/GenBank/DDBJ databases">
        <title>Genomics of glacier-inhabiting Cryobacterium strains.</title>
        <authorList>
            <person name="Liu Q."/>
            <person name="Xin Y.-H."/>
        </authorList>
    </citation>
    <scope>NUCLEOTIDE SEQUENCE [LARGE SCALE GENOMIC DNA]</scope>
    <source>
        <strain evidence="2 3">Hh4</strain>
    </source>
</reference>
<evidence type="ECO:0000259" key="1">
    <source>
        <dbReference type="PROSITE" id="PS50943"/>
    </source>
</evidence>
<dbReference type="OrthoDB" id="4829260at2"/>
<protein>
    <submittedName>
        <fullName evidence="2">XRE family transcriptional regulator</fullName>
    </submittedName>
</protein>
<dbReference type="AlphaFoldDB" id="A0A4R9BA36"/>
<sequence length="109" mass="11623">MARSAHSHSPWTVEAIRVLGRQITAGRRMLNWTQSDLAERAGVSVSTLLAIEKGSTGAAIGTVFEIAALVGIPLVGAMDPVGREIIENRLALLPTRVGNSREDDDDGNF</sequence>
<dbReference type="SMART" id="SM00530">
    <property type="entry name" value="HTH_XRE"/>
    <property type="match status" value="1"/>
</dbReference>
<dbReference type="SUPFAM" id="SSF47413">
    <property type="entry name" value="lambda repressor-like DNA-binding domains"/>
    <property type="match status" value="1"/>
</dbReference>
<dbReference type="CDD" id="cd00093">
    <property type="entry name" value="HTH_XRE"/>
    <property type="match status" value="1"/>
</dbReference>
<proteinExistence type="predicted"/>
<dbReference type="Pfam" id="PF01381">
    <property type="entry name" value="HTH_3"/>
    <property type="match status" value="1"/>
</dbReference>
<dbReference type="GO" id="GO:0003677">
    <property type="term" value="F:DNA binding"/>
    <property type="evidence" value="ECO:0007669"/>
    <property type="project" value="InterPro"/>
</dbReference>
<dbReference type="Proteomes" id="UP000298313">
    <property type="component" value="Unassembled WGS sequence"/>
</dbReference>
<evidence type="ECO:0000313" key="3">
    <source>
        <dbReference type="Proteomes" id="UP000298313"/>
    </source>
</evidence>
<comment type="caution">
    <text evidence="2">The sequence shown here is derived from an EMBL/GenBank/DDBJ whole genome shotgun (WGS) entry which is preliminary data.</text>
</comment>
<organism evidence="2 3">
    <name type="scientific">Cryobacterium fucosi</name>
    <dbReference type="NCBI Taxonomy" id="1259157"/>
    <lineage>
        <taxon>Bacteria</taxon>
        <taxon>Bacillati</taxon>
        <taxon>Actinomycetota</taxon>
        <taxon>Actinomycetes</taxon>
        <taxon>Micrococcales</taxon>
        <taxon>Microbacteriaceae</taxon>
        <taxon>Cryobacterium</taxon>
    </lineage>
</organism>
<dbReference type="Gene3D" id="1.10.260.40">
    <property type="entry name" value="lambda repressor-like DNA-binding domains"/>
    <property type="match status" value="1"/>
</dbReference>
<name>A0A4R9BA36_9MICO</name>
<dbReference type="PROSITE" id="PS50943">
    <property type="entry name" value="HTH_CROC1"/>
    <property type="match status" value="1"/>
</dbReference>
<dbReference type="EMBL" id="SOHH01000056">
    <property type="protein sequence ID" value="TFD79202.1"/>
    <property type="molecule type" value="Genomic_DNA"/>
</dbReference>
<dbReference type="InterPro" id="IPR001387">
    <property type="entry name" value="Cro/C1-type_HTH"/>
</dbReference>
<dbReference type="InterPro" id="IPR010982">
    <property type="entry name" value="Lambda_DNA-bd_dom_sf"/>
</dbReference>
<accession>A0A4R9BA36</accession>
<gene>
    <name evidence="2" type="ORF">E3T48_06430</name>
</gene>
<evidence type="ECO:0000313" key="2">
    <source>
        <dbReference type="EMBL" id="TFD79202.1"/>
    </source>
</evidence>
<feature type="domain" description="HTH cro/C1-type" evidence="1">
    <location>
        <begin position="27"/>
        <end position="77"/>
    </location>
</feature>
<keyword evidence="3" id="KW-1185">Reference proteome</keyword>